<feature type="transmembrane region" description="Helical" evidence="1">
    <location>
        <begin position="15"/>
        <end position="34"/>
    </location>
</feature>
<reference evidence="2 3" key="1">
    <citation type="journal article" date="2015" name="Nature">
        <title>rRNA introns, odd ribosomes, and small enigmatic genomes across a large radiation of phyla.</title>
        <authorList>
            <person name="Brown C.T."/>
            <person name="Hug L.A."/>
            <person name="Thomas B.C."/>
            <person name="Sharon I."/>
            <person name="Castelle C.J."/>
            <person name="Singh A."/>
            <person name="Wilkins M.J."/>
            <person name="Williams K.H."/>
            <person name="Banfield J.F."/>
        </authorList>
    </citation>
    <scope>NUCLEOTIDE SEQUENCE [LARGE SCALE GENOMIC DNA]</scope>
</reference>
<organism evidence="2 3">
    <name type="scientific">Candidatus Woesebacteria bacterium GW2011_GWD1_38_10</name>
    <dbReference type="NCBI Taxonomy" id="1618592"/>
    <lineage>
        <taxon>Bacteria</taxon>
        <taxon>Candidatus Woeseibacteriota</taxon>
    </lineage>
</organism>
<dbReference type="Proteomes" id="UP000034366">
    <property type="component" value="Unassembled WGS sequence"/>
</dbReference>
<dbReference type="EMBL" id="LBTW01000019">
    <property type="protein sequence ID" value="KKQ49073.1"/>
    <property type="molecule type" value="Genomic_DNA"/>
</dbReference>
<gene>
    <name evidence="2" type="ORF">US67_C0019G0007</name>
</gene>
<proteinExistence type="predicted"/>
<keyword evidence="1" id="KW-0472">Membrane</keyword>
<comment type="caution">
    <text evidence="2">The sequence shown here is derived from an EMBL/GenBank/DDBJ whole genome shotgun (WGS) entry which is preliminary data.</text>
</comment>
<keyword evidence="1" id="KW-1133">Transmembrane helix</keyword>
<accession>A0A0G0I158</accession>
<name>A0A0G0I158_9BACT</name>
<evidence type="ECO:0000313" key="2">
    <source>
        <dbReference type="EMBL" id="KKQ49073.1"/>
    </source>
</evidence>
<evidence type="ECO:0000256" key="1">
    <source>
        <dbReference type="SAM" id="Phobius"/>
    </source>
</evidence>
<keyword evidence="1" id="KW-0812">Transmembrane</keyword>
<sequence length="235" mass="26387">MKKKNILNILSNPTHLGIAVIGLILLVLIFSLVFRGNKDAEPTITKDQIQIVKGEEVITINHNGLVEYKSKDKVYYETWDTSQINSFFSIMEQKARDYLSKKVSGGDCGYKVFMFVDGKLVTVCMDSDDEEINEYIEPIFIKYSDISLSDYFNEDDDGGNEEDDTFDGVIYFPTSTPGITRIPTPTPTTYSIYNINTNYAPVEADCETWSGDIVKNRAIISNTYCTVGATPTPTQ</sequence>
<evidence type="ECO:0000313" key="3">
    <source>
        <dbReference type="Proteomes" id="UP000034366"/>
    </source>
</evidence>
<protein>
    <submittedName>
        <fullName evidence="2">Uncharacterized protein</fullName>
    </submittedName>
</protein>
<dbReference type="AlphaFoldDB" id="A0A0G0I158"/>